<protein>
    <submittedName>
        <fullName evidence="2">Uncharacterized protein</fullName>
    </submittedName>
</protein>
<reference evidence="2 3" key="1">
    <citation type="submission" date="2019-08" db="EMBL/GenBank/DDBJ databases">
        <title>In-depth cultivation of the pig gut microbiome towards novel bacterial diversity and tailored functional studies.</title>
        <authorList>
            <person name="Wylensek D."/>
            <person name="Hitch T.C.A."/>
            <person name="Clavel T."/>
        </authorList>
    </citation>
    <scope>NUCLEOTIDE SEQUENCE [LARGE SCALE GENOMIC DNA]</scope>
    <source>
        <strain evidence="2 3">Oil+RF-744-GAM-WT-6</strain>
    </source>
</reference>
<keyword evidence="1" id="KW-0472">Membrane</keyword>
<feature type="transmembrane region" description="Helical" evidence="1">
    <location>
        <begin position="498"/>
        <end position="515"/>
    </location>
</feature>
<comment type="caution">
    <text evidence="2">The sequence shown here is derived from an EMBL/GenBank/DDBJ whole genome shotgun (WGS) entry which is preliminary data.</text>
</comment>
<feature type="transmembrane region" description="Helical" evidence="1">
    <location>
        <begin position="475"/>
        <end position="492"/>
    </location>
</feature>
<feature type="transmembrane region" description="Helical" evidence="1">
    <location>
        <begin position="250"/>
        <end position="267"/>
    </location>
</feature>
<accession>A0A7X2NRB5</accession>
<dbReference type="EMBL" id="VUMN01000007">
    <property type="protein sequence ID" value="MSS58137.1"/>
    <property type="molecule type" value="Genomic_DNA"/>
</dbReference>
<dbReference type="Proteomes" id="UP000461880">
    <property type="component" value="Unassembled WGS sequence"/>
</dbReference>
<feature type="transmembrane region" description="Helical" evidence="1">
    <location>
        <begin position="229"/>
        <end position="244"/>
    </location>
</feature>
<feature type="transmembrane region" description="Helical" evidence="1">
    <location>
        <begin position="43"/>
        <end position="62"/>
    </location>
</feature>
<dbReference type="Pfam" id="PF13425">
    <property type="entry name" value="O-antigen_lig"/>
    <property type="match status" value="1"/>
</dbReference>
<keyword evidence="3" id="KW-1185">Reference proteome</keyword>
<dbReference type="AlphaFoldDB" id="A0A7X2NRB5"/>
<feature type="transmembrane region" description="Helical" evidence="1">
    <location>
        <begin position="112"/>
        <end position="129"/>
    </location>
</feature>
<proteinExistence type="predicted"/>
<feature type="transmembrane region" description="Helical" evidence="1">
    <location>
        <begin position="141"/>
        <end position="162"/>
    </location>
</feature>
<feature type="transmembrane region" description="Helical" evidence="1">
    <location>
        <begin position="194"/>
        <end position="217"/>
    </location>
</feature>
<organism evidence="2 3">
    <name type="scientific">Stecheria intestinalis</name>
    <dbReference type="NCBI Taxonomy" id="2606630"/>
    <lineage>
        <taxon>Bacteria</taxon>
        <taxon>Bacillati</taxon>
        <taxon>Bacillota</taxon>
        <taxon>Erysipelotrichia</taxon>
        <taxon>Erysipelotrichales</taxon>
        <taxon>Erysipelotrichaceae</taxon>
        <taxon>Stecheria</taxon>
    </lineage>
</organism>
<feature type="transmembrane region" description="Helical" evidence="1">
    <location>
        <begin position="439"/>
        <end position="463"/>
    </location>
</feature>
<keyword evidence="1" id="KW-0812">Transmembrane</keyword>
<sequence length="521" mass="60610">MRRIFTEKLLHRLILILIVIQPIIDLDYLAYDFLDSYGLPRPATIIRFLIIPALTIWSFWLREKHKKRTFVLALIYGIAFLAYFYLHCRQAEALYPRLDLTENFRFDRWQELTYVLTLVLPYAAVYFIYHEHFDAKELRSMVLFLSGIISIPILIGDLYVFADSTYYGKTVGNVFSWFSGIYSWYHPRTLASKFFFNEGNTIGILLFMILPLMYYFFASAETKKERKKILFLIVIQSMAMQMLATRVATYGAVMMPLIFSVFYFFDAKILKKRTSEKNILISSIVIAAVFGAMLNWTPAVQNQRVDAKNDTALLHNGAIQFAADELKNAEDLVPGSEEYINFYVYAFETYGINAKYIQSVPSMYYTEYYSYQHDPKFWFDVCMMPVFDRVNGRQIETIFFNYKYQNLSSLEKVLGMGYSTFMNGSIVLERDFVMQIYTLGYAGELLCVVPWILICLCGLVMFIRYWKKLLNLENMMLIVSLGAGLGSSYLSGHMLDQFITTVFLALIVAVLLNRVQEARKA</sequence>
<evidence type="ECO:0000313" key="3">
    <source>
        <dbReference type="Proteomes" id="UP000461880"/>
    </source>
</evidence>
<evidence type="ECO:0000313" key="2">
    <source>
        <dbReference type="EMBL" id="MSS58137.1"/>
    </source>
</evidence>
<gene>
    <name evidence="2" type="ORF">FYJ51_04375</name>
</gene>
<keyword evidence="1" id="KW-1133">Transmembrane helix</keyword>
<feature type="transmembrane region" description="Helical" evidence="1">
    <location>
        <begin position="12"/>
        <end position="31"/>
    </location>
</feature>
<dbReference type="RefSeq" id="WP_154503701.1">
    <property type="nucleotide sequence ID" value="NZ_VUMN01000007.1"/>
</dbReference>
<dbReference type="InterPro" id="IPR049504">
    <property type="entry name" value="O-antigen_lig"/>
</dbReference>
<feature type="transmembrane region" description="Helical" evidence="1">
    <location>
        <begin position="69"/>
        <end position="86"/>
    </location>
</feature>
<name>A0A7X2NRB5_9FIRM</name>
<feature type="transmembrane region" description="Helical" evidence="1">
    <location>
        <begin position="279"/>
        <end position="296"/>
    </location>
</feature>
<evidence type="ECO:0000256" key="1">
    <source>
        <dbReference type="SAM" id="Phobius"/>
    </source>
</evidence>